<protein>
    <submittedName>
        <fullName evidence="2">Uncharacterized protein</fullName>
    </submittedName>
</protein>
<organism evidence="2 3">
    <name type="scientific">Sporosarcina saromensis</name>
    <dbReference type="NCBI Taxonomy" id="359365"/>
    <lineage>
        <taxon>Bacteria</taxon>
        <taxon>Bacillati</taxon>
        <taxon>Bacillota</taxon>
        <taxon>Bacilli</taxon>
        <taxon>Bacillales</taxon>
        <taxon>Caryophanaceae</taxon>
        <taxon>Sporosarcina</taxon>
    </lineage>
</organism>
<dbReference type="Proteomes" id="UP001282284">
    <property type="component" value="Unassembled WGS sequence"/>
</dbReference>
<keyword evidence="1" id="KW-0812">Transmembrane</keyword>
<keyword evidence="1" id="KW-1133">Transmembrane helix</keyword>
<comment type="caution">
    <text evidence="2">The sequence shown here is derived from an EMBL/GenBank/DDBJ whole genome shotgun (WGS) entry which is preliminary data.</text>
</comment>
<feature type="transmembrane region" description="Helical" evidence="1">
    <location>
        <begin position="87"/>
        <end position="105"/>
    </location>
</feature>
<sequence length="144" mass="16562">MKTFLQLIWIGIVSGAVLAMIMQLIYSLTGNEAYILLYNVEYFPIIHVFKDSYLFGIAFHFVFCIASVVGLYSILSFWGKQYSSWPYVTVYTAGSGILYFLTLFTDRPPAANDGMAWFYWTASHLVFSLTVAWMIRRFIKLNSV</sequence>
<feature type="transmembrane region" description="Helical" evidence="1">
    <location>
        <begin position="7"/>
        <end position="26"/>
    </location>
</feature>
<accession>A0ABU4G8U5</accession>
<gene>
    <name evidence="2" type="ORF">QT711_08975</name>
</gene>
<reference evidence="2 3" key="1">
    <citation type="submission" date="2023-06" db="EMBL/GenBank/DDBJ databases">
        <title>Sporosarcina sp. nov., isolated from Korean traditional fermented seafood 'Jeotgal'.</title>
        <authorList>
            <person name="Yang A.I."/>
            <person name="Shin N.-R."/>
        </authorList>
    </citation>
    <scope>NUCLEOTIDE SEQUENCE [LARGE SCALE GENOMIC DNA]</scope>
    <source>
        <strain evidence="2 3">KCTC13119</strain>
    </source>
</reference>
<name>A0ABU4G8U5_9BACL</name>
<evidence type="ECO:0000256" key="1">
    <source>
        <dbReference type="SAM" id="Phobius"/>
    </source>
</evidence>
<proteinExistence type="predicted"/>
<keyword evidence="3" id="KW-1185">Reference proteome</keyword>
<keyword evidence="1" id="KW-0472">Membrane</keyword>
<feature type="transmembrane region" description="Helical" evidence="1">
    <location>
        <begin position="117"/>
        <end position="135"/>
    </location>
</feature>
<evidence type="ECO:0000313" key="3">
    <source>
        <dbReference type="Proteomes" id="UP001282284"/>
    </source>
</evidence>
<dbReference type="EMBL" id="JAUBDI010000007">
    <property type="protein sequence ID" value="MDW0113321.1"/>
    <property type="molecule type" value="Genomic_DNA"/>
</dbReference>
<evidence type="ECO:0000313" key="2">
    <source>
        <dbReference type="EMBL" id="MDW0113321.1"/>
    </source>
</evidence>
<feature type="transmembrane region" description="Helical" evidence="1">
    <location>
        <begin position="53"/>
        <end position="75"/>
    </location>
</feature>